<keyword evidence="9" id="KW-0732">Signal</keyword>
<proteinExistence type="predicted"/>
<comment type="subcellular location">
    <subcellularLocation>
        <location evidence="1">Membrane</location>
    </subcellularLocation>
</comment>
<keyword evidence="6 8" id="KW-0472">Membrane</keyword>
<feature type="signal peptide" evidence="9">
    <location>
        <begin position="1"/>
        <end position="21"/>
    </location>
</feature>
<evidence type="ECO:0000256" key="4">
    <source>
        <dbReference type="ARBA" id="ARBA00022982"/>
    </source>
</evidence>
<evidence type="ECO:0000256" key="5">
    <source>
        <dbReference type="ARBA" id="ARBA00022989"/>
    </source>
</evidence>
<evidence type="ECO:0000256" key="1">
    <source>
        <dbReference type="ARBA" id="ARBA00004370"/>
    </source>
</evidence>
<keyword evidence="4" id="KW-0249">Electron transport</keyword>
<dbReference type="CDD" id="cd08760">
    <property type="entry name" value="Cyt_b561_FRRS1_like"/>
    <property type="match status" value="1"/>
</dbReference>
<reference evidence="11" key="1">
    <citation type="journal article" date="2023" name="Mol. Phylogenet. Evol.">
        <title>Genome-scale phylogeny and comparative genomics of the fungal order Sordariales.</title>
        <authorList>
            <person name="Hensen N."/>
            <person name="Bonometti L."/>
            <person name="Westerberg I."/>
            <person name="Brannstrom I.O."/>
            <person name="Guillou S."/>
            <person name="Cros-Aarteil S."/>
            <person name="Calhoun S."/>
            <person name="Haridas S."/>
            <person name="Kuo A."/>
            <person name="Mondo S."/>
            <person name="Pangilinan J."/>
            <person name="Riley R."/>
            <person name="LaButti K."/>
            <person name="Andreopoulos B."/>
            <person name="Lipzen A."/>
            <person name="Chen C."/>
            <person name="Yan M."/>
            <person name="Daum C."/>
            <person name="Ng V."/>
            <person name="Clum A."/>
            <person name="Steindorff A."/>
            <person name="Ohm R.A."/>
            <person name="Martin F."/>
            <person name="Silar P."/>
            <person name="Natvig D.O."/>
            <person name="Lalanne C."/>
            <person name="Gautier V."/>
            <person name="Ament-Velasquez S.L."/>
            <person name="Kruys A."/>
            <person name="Hutchinson M.I."/>
            <person name="Powell A.J."/>
            <person name="Barry K."/>
            <person name="Miller A.N."/>
            <person name="Grigoriev I.V."/>
            <person name="Debuchy R."/>
            <person name="Gladieux P."/>
            <person name="Hiltunen Thoren M."/>
            <person name="Johannesson H."/>
        </authorList>
    </citation>
    <scope>NUCLEOTIDE SEQUENCE</scope>
    <source>
        <strain evidence="11">CBS 314.62</strain>
    </source>
</reference>
<evidence type="ECO:0000259" key="10">
    <source>
        <dbReference type="PROSITE" id="PS50939"/>
    </source>
</evidence>
<keyword evidence="5 8" id="KW-1133">Transmembrane helix</keyword>
<feature type="compositionally biased region" description="Low complexity" evidence="7">
    <location>
        <begin position="276"/>
        <end position="288"/>
    </location>
</feature>
<evidence type="ECO:0000256" key="7">
    <source>
        <dbReference type="SAM" id="MobiDB-lite"/>
    </source>
</evidence>
<name>A0AAE1CC46_9PEZI</name>
<dbReference type="InterPro" id="IPR006593">
    <property type="entry name" value="Cyt_b561/ferric_Rdtase_TM"/>
</dbReference>
<dbReference type="PROSITE" id="PS50939">
    <property type="entry name" value="CYTOCHROME_B561"/>
    <property type="match status" value="1"/>
</dbReference>
<evidence type="ECO:0000256" key="6">
    <source>
        <dbReference type="ARBA" id="ARBA00023136"/>
    </source>
</evidence>
<dbReference type="Proteomes" id="UP001270362">
    <property type="component" value="Unassembled WGS sequence"/>
</dbReference>
<feature type="transmembrane region" description="Helical" evidence="8">
    <location>
        <begin position="148"/>
        <end position="170"/>
    </location>
</feature>
<gene>
    <name evidence="11" type="ORF">B0T22DRAFT_459034</name>
</gene>
<dbReference type="Gene3D" id="1.20.120.1770">
    <property type="match status" value="1"/>
</dbReference>
<keyword evidence="3 8" id="KW-0812">Transmembrane</keyword>
<feature type="region of interest" description="Disordered" evidence="7">
    <location>
        <begin position="262"/>
        <end position="288"/>
    </location>
</feature>
<dbReference type="AlphaFoldDB" id="A0AAE1CC46"/>
<evidence type="ECO:0000256" key="2">
    <source>
        <dbReference type="ARBA" id="ARBA00022448"/>
    </source>
</evidence>
<accession>A0AAE1CC46</accession>
<evidence type="ECO:0000256" key="8">
    <source>
        <dbReference type="SAM" id="Phobius"/>
    </source>
</evidence>
<reference evidence="11" key="2">
    <citation type="submission" date="2023-06" db="EMBL/GenBank/DDBJ databases">
        <authorList>
            <consortium name="Lawrence Berkeley National Laboratory"/>
            <person name="Haridas S."/>
            <person name="Hensen N."/>
            <person name="Bonometti L."/>
            <person name="Westerberg I."/>
            <person name="Brannstrom I.O."/>
            <person name="Guillou S."/>
            <person name="Cros-Aarteil S."/>
            <person name="Calhoun S."/>
            <person name="Kuo A."/>
            <person name="Mondo S."/>
            <person name="Pangilinan J."/>
            <person name="Riley R."/>
            <person name="Labutti K."/>
            <person name="Andreopoulos B."/>
            <person name="Lipzen A."/>
            <person name="Chen C."/>
            <person name="Yanf M."/>
            <person name="Daum C."/>
            <person name="Ng V."/>
            <person name="Clum A."/>
            <person name="Steindorff A."/>
            <person name="Ohm R."/>
            <person name="Martin F."/>
            <person name="Silar P."/>
            <person name="Natvig D."/>
            <person name="Lalanne C."/>
            <person name="Gautier V."/>
            <person name="Ament-Velasquez S.L."/>
            <person name="Kruys A."/>
            <person name="Hutchinson M.I."/>
            <person name="Powell A.J."/>
            <person name="Barry K."/>
            <person name="Miller A.N."/>
            <person name="Grigoriev I.V."/>
            <person name="Debuchy R."/>
            <person name="Gladieux P."/>
            <person name="Thoren M.H."/>
            <person name="Johannesson H."/>
        </authorList>
    </citation>
    <scope>NUCLEOTIDE SEQUENCE</scope>
    <source>
        <strain evidence="11">CBS 314.62</strain>
    </source>
</reference>
<comment type="caution">
    <text evidence="11">The sequence shown here is derived from an EMBL/GenBank/DDBJ whole genome shotgun (WGS) entry which is preliminary data.</text>
</comment>
<dbReference type="PANTHER" id="PTHR47797:SF1">
    <property type="entry name" value="CYTOCHROME B561 DOMAIN-CONTAINING PROTEIN-RELATED"/>
    <property type="match status" value="1"/>
</dbReference>
<feature type="compositionally biased region" description="Basic residues" evidence="7">
    <location>
        <begin position="263"/>
        <end position="275"/>
    </location>
</feature>
<feature type="transmembrane region" description="Helical" evidence="8">
    <location>
        <begin position="216"/>
        <end position="237"/>
    </location>
</feature>
<feature type="chain" id="PRO_5042054775" description="Cytochrome b561 domain-containing protein" evidence="9">
    <location>
        <begin position="22"/>
        <end position="288"/>
    </location>
</feature>
<evidence type="ECO:0000313" key="11">
    <source>
        <dbReference type="EMBL" id="KAK3688248.1"/>
    </source>
</evidence>
<evidence type="ECO:0000313" key="12">
    <source>
        <dbReference type="Proteomes" id="UP001270362"/>
    </source>
</evidence>
<feature type="transmembrane region" description="Helical" evidence="8">
    <location>
        <begin position="108"/>
        <end position="128"/>
    </location>
</feature>
<keyword evidence="2" id="KW-0813">Transport</keyword>
<dbReference type="EMBL" id="JAULSO010000002">
    <property type="protein sequence ID" value="KAK3688248.1"/>
    <property type="molecule type" value="Genomic_DNA"/>
</dbReference>
<organism evidence="11 12">
    <name type="scientific">Podospora appendiculata</name>
    <dbReference type="NCBI Taxonomy" id="314037"/>
    <lineage>
        <taxon>Eukaryota</taxon>
        <taxon>Fungi</taxon>
        <taxon>Dikarya</taxon>
        <taxon>Ascomycota</taxon>
        <taxon>Pezizomycotina</taxon>
        <taxon>Sordariomycetes</taxon>
        <taxon>Sordariomycetidae</taxon>
        <taxon>Sordariales</taxon>
        <taxon>Podosporaceae</taxon>
        <taxon>Podospora</taxon>
    </lineage>
</organism>
<sequence>MSSSSKVAAVVCLVFAALASGQYGPPGSYGGGGFGSGSGDRGFGNDDRPPGFGSGFGGTGIGFDITAATHYRTVHGILAGLSLVLLFPIGAILMRILPGRLALWTHALFQLLALAVFIAAAGLGIYLTQAVHLPFNGGSLLTNSATSYHPIIGLVTLVALLVQPVLGLVHHRVFVRVRQRQVWSYFHIFNGRVAVTLGIVNGGLGMNLAGASADRLRVYIIVAAVVWSVWMVVALWAEVRRARGGRLTESALEGTRRYYAKTNRQRRRGSRRRSSRGVSSGSRRSVYR</sequence>
<evidence type="ECO:0000256" key="3">
    <source>
        <dbReference type="ARBA" id="ARBA00022692"/>
    </source>
</evidence>
<feature type="transmembrane region" description="Helical" evidence="8">
    <location>
        <begin position="182"/>
        <end position="204"/>
    </location>
</feature>
<feature type="transmembrane region" description="Helical" evidence="8">
    <location>
        <begin position="77"/>
        <end position="96"/>
    </location>
</feature>
<dbReference type="GO" id="GO:0016020">
    <property type="term" value="C:membrane"/>
    <property type="evidence" value="ECO:0007669"/>
    <property type="project" value="UniProtKB-SubCell"/>
</dbReference>
<feature type="domain" description="Cytochrome b561" evidence="10">
    <location>
        <begin position="38"/>
        <end position="239"/>
    </location>
</feature>
<keyword evidence="12" id="KW-1185">Reference proteome</keyword>
<dbReference type="PANTHER" id="PTHR47797">
    <property type="entry name" value="DEHYDROGENASE, PUTATIVE (AFU_ORTHOLOGUE AFUA_8G05805)-RELATED"/>
    <property type="match status" value="1"/>
</dbReference>
<evidence type="ECO:0000256" key="9">
    <source>
        <dbReference type="SAM" id="SignalP"/>
    </source>
</evidence>
<protein>
    <recommendedName>
        <fullName evidence="10">Cytochrome b561 domain-containing protein</fullName>
    </recommendedName>
</protein>
<dbReference type="SMART" id="SM00665">
    <property type="entry name" value="B561"/>
    <property type="match status" value="1"/>
</dbReference>